<accession>A0A4C1V4B8</accession>
<dbReference type="Proteomes" id="UP000299102">
    <property type="component" value="Unassembled WGS sequence"/>
</dbReference>
<proteinExistence type="predicted"/>
<feature type="region of interest" description="Disordered" evidence="1">
    <location>
        <begin position="40"/>
        <end position="90"/>
    </location>
</feature>
<dbReference type="AlphaFoldDB" id="A0A4C1V4B8"/>
<evidence type="ECO:0000313" key="3">
    <source>
        <dbReference type="Proteomes" id="UP000299102"/>
    </source>
</evidence>
<name>A0A4C1V4B8_EUMVA</name>
<dbReference type="EMBL" id="BGZK01000269">
    <property type="protein sequence ID" value="GBP33095.1"/>
    <property type="molecule type" value="Genomic_DNA"/>
</dbReference>
<evidence type="ECO:0000256" key="1">
    <source>
        <dbReference type="SAM" id="MobiDB-lite"/>
    </source>
</evidence>
<gene>
    <name evidence="2" type="ORF">EVAR_18574_1</name>
</gene>
<sequence>MRKHTRKHAHTHTHSRMLTCAHTRTHIKWQYLGRRLYFSTDKGKDKGTKKTSSDPKFSGGAELIKVDEEARRAQSQSGPRVKRRKRAKPL</sequence>
<protein>
    <submittedName>
        <fullName evidence="2">Uncharacterized protein</fullName>
    </submittedName>
</protein>
<keyword evidence="3" id="KW-1185">Reference proteome</keyword>
<feature type="compositionally biased region" description="Basic and acidic residues" evidence="1">
    <location>
        <begin position="41"/>
        <end position="53"/>
    </location>
</feature>
<reference evidence="2 3" key="1">
    <citation type="journal article" date="2019" name="Commun. Biol.">
        <title>The bagworm genome reveals a unique fibroin gene that provides high tensile strength.</title>
        <authorList>
            <person name="Kono N."/>
            <person name="Nakamura H."/>
            <person name="Ohtoshi R."/>
            <person name="Tomita M."/>
            <person name="Numata K."/>
            <person name="Arakawa K."/>
        </authorList>
    </citation>
    <scope>NUCLEOTIDE SEQUENCE [LARGE SCALE GENOMIC DNA]</scope>
</reference>
<comment type="caution">
    <text evidence="2">The sequence shown here is derived from an EMBL/GenBank/DDBJ whole genome shotgun (WGS) entry which is preliminary data.</text>
</comment>
<feature type="compositionally biased region" description="Basic residues" evidence="1">
    <location>
        <begin position="80"/>
        <end position="90"/>
    </location>
</feature>
<evidence type="ECO:0000313" key="2">
    <source>
        <dbReference type="EMBL" id="GBP33095.1"/>
    </source>
</evidence>
<organism evidence="2 3">
    <name type="scientific">Eumeta variegata</name>
    <name type="common">Bagworm moth</name>
    <name type="synonym">Eumeta japonica</name>
    <dbReference type="NCBI Taxonomy" id="151549"/>
    <lineage>
        <taxon>Eukaryota</taxon>
        <taxon>Metazoa</taxon>
        <taxon>Ecdysozoa</taxon>
        <taxon>Arthropoda</taxon>
        <taxon>Hexapoda</taxon>
        <taxon>Insecta</taxon>
        <taxon>Pterygota</taxon>
        <taxon>Neoptera</taxon>
        <taxon>Endopterygota</taxon>
        <taxon>Lepidoptera</taxon>
        <taxon>Glossata</taxon>
        <taxon>Ditrysia</taxon>
        <taxon>Tineoidea</taxon>
        <taxon>Psychidae</taxon>
        <taxon>Oiketicinae</taxon>
        <taxon>Eumeta</taxon>
    </lineage>
</organism>